<dbReference type="RefSeq" id="WP_345017120.1">
    <property type="nucleotide sequence ID" value="NZ_BAABDO010000005.1"/>
</dbReference>
<gene>
    <name evidence="2" type="ORF">GCM10022416_05960</name>
</gene>
<accession>A0ABP7Y1Y8</accession>
<reference evidence="3" key="1">
    <citation type="journal article" date="2019" name="Int. J. Syst. Evol. Microbiol.">
        <title>The Global Catalogue of Microorganisms (GCM) 10K type strain sequencing project: providing services to taxonomists for standard genome sequencing and annotation.</title>
        <authorList>
            <consortium name="The Broad Institute Genomics Platform"/>
            <consortium name="The Broad Institute Genome Sequencing Center for Infectious Disease"/>
            <person name="Wu L."/>
            <person name="Ma J."/>
        </authorList>
    </citation>
    <scope>NUCLEOTIDE SEQUENCE [LARGE SCALE GENOMIC DNA]</scope>
    <source>
        <strain evidence="3">JCM 17316</strain>
    </source>
</reference>
<evidence type="ECO:0000256" key="1">
    <source>
        <dbReference type="SAM" id="MobiDB-lite"/>
    </source>
</evidence>
<sequence length="356" mass="37478">MSGDRSGPASSPGGRPLSPGGRAAASSPVARPGPAGAAERRFRLVVLGDVMIEARADLPGVRFADVAADRLAYAPARAVVAGTAVNMARCAAGYFRRVAVLGKIGDDAFTPVIRRELRRIGVRDLLCVEPGAANGVAVMLREGAEPPAHGRSGPDGRGADGRRGVRLLVVDDHGPGRRLTESEVHRAAPAIRRADALFADGYALLAPVSRAALRAAVRIAREAGTLVAFDLVPHDVDRRLPAAEAVPVLEAADVVISEVPTLARLLGLPVPCDAAGVHDMLPVLDRAVQGRPLWLLRHGPSSLEDVVAYRREHVLLEYPTGYGPGVRRTGFGDRLAAAELYWWLSLRSGGGAPGRR</sequence>
<evidence type="ECO:0000313" key="3">
    <source>
        <dbReference type="Proteomes" id="UP001500266"/>
    </source>
</evidence>
<dbReference type="Gene3D" id="3.40.1190.20">
    <property type="match status" value="1"/>
</dbReference>
<organism evidence="2 3">
    <name type="scientific">Actinomadura keratinilytica</name>
    <dbReference type="NCBI Taxonomy" id="547461"/>
    <lineage>
        <taxon>Bacteria</taxon>
        <taxon>Bacillati</taxon>
        <taxon>Actinomycetota</taxon>
        <taxon>Actinomycetes</taxon>
        <taxon>Streptosporangiales</taxon>
        <taxon>Thermomonosporaceae</taxon>
        <taxon>Actinomadura</taxon>
    </lineage>
</organism>
<proteinExistence type="predicted"/>
<dbReference type="SUPFAM" id="SSF53613">
    <property type="entry name" value="Ribokinase-like"/>
    <property type="match status" value="1"/>
</dbReference>
<dbReference type="EMBL" id="BAABDO010000005">
    <property type="protein sequence ID" value="GAA4129427.1"/>
    <property type="molecule type" value="Genomic_DNA"/>
</dbReference>
<dbReference type="InterPro" id="IPR029056">
    <property type="entry name" value="Ribokinase-like"/>
</dbReference>
<feature type="region of interest" description="Disordered" evidence="1">
    <location>
        <begin position="1"/>
        <end position="35"/>
    </location>
</feature>
<evidence type="ECO:0000313" key="2">
    <source>
        <dbReference type="EMBL" id="GAA4129427.1"/>
    </source>
</evidence>
<comment type="caution">
    <text evidence="2">The sequence shown here is derived from an EMBL/GenBank/DDBJ whole genome shotgun (WGS) entry which is preliminary data.</text>
</comment>
<protein>
    <recommendedName>
        <fullName evidence="4">Carbohydrate kinase PfkB domain-containing protein</fullName>
    </recommendedName>
</protein>
<keyword evidence="3" id="KW-1185">Reference proteome</keyword>
<name>A0ABP7Y1Y8_9ACTN</name>
<dbReference type="Proteomes" id="UP001500266">
    <property type="component" value="Unassembled WGS sequence"/>
</dbReference>
<evidence type="ECO:0008006" key="4">
    <source>
        <dbReference type="Google" id="ProtNLM"/>
    </source>
</evidence>